<dbReference type="RefSeq" id="WP_169198897.1">
    <property type="nucleotide sequence ID" value="NZ_WTVH02000009.1"/>
</dbReference>
<dbReference type="EMBL" id="WTVH01000016">
    <property type="protein sequence ID" value="NMF93637.1"/>
    <property type="molecule type" value="Genomic_DNA"/>
</dbReference>
<feature type="domain" description="Thioredoxin" evidence="1">
    <location>
        <begin position="1"/>
        <end position="111"/>
    </location>
</feature>
<evidence type="ECO:0000259" key="1">
    <source>
        <dbReference type="PROSITE" id="PS51352"/>
    </source>
</evidence>
<evidence type="ECO:0000313" key="3">
    <source>
        <dbReference type="Proteomes" id="UP000601990"/>
    </source>
</evidence>
<gene>
    <name evidence="2" type="ORF">GO608_09885</name>
</gene>
<name>A0ABX1N306_9RHOO</name>
<dbReference type="SUPFAM" id="SSF52833">
    <property type="entry name" value="Thioredoxin-like"/>
    <property type="match status" value="1"/>
</dbReference>
<reference evidence="2" key="1">
    <citation type="submission" date="2019-12" db="EMBL/GenBank/DDBJ databases">
        <title>Comparative genomics gives insights into the taxonomy of the Azoarcus-Aromatoleum group and reveals separate origins of nif in the plant-associated Azoarcus and non-plant-associated Aromatoleum sub-groups.</title>
        <authorList>
            <person name="Lafos M."/>
            <person name="Maluk M."/>
            <person name="Batista M."/>
            <person name="Junghare M."/>
            <person name="Carmona M."/>
            <person name="Faoro H."/>
            <person name="Cruz L.M."/>
            <person name="Battistoni F."/>
            <person name="De Souza E."/>
            <person name="Pedrosa F."/>
            <person name="Chen W.-M."/>
            <person name="Poole P.S."/>
            <person name="Dixon R.A."/>
            <person name="James E.K."/>
        </authorList>
    </citation>
    <scope>NUCLEOTIDE SEQUENCE</scope>
    <source>
        <strain evidence="2">U120</strain>
    </source>
</reference>
<dbReference type="Gene3D" id="3.40.30.10">
    <property type="entry name" value="Glutaredoxin"/>
    <property type="match status" value="1"/>
</dbReference>
<dbReference type="Pfam" id="PF00085">
    <property type="entry name" value="Thioredoxin"/>
    <property type="match status" value="1"/>
</dbReference>
<keyword evidence="3" id="KW-1185">Reference proteome</keyword>
<dbReference type="InterPro" id="IPR050620">
    <property type="entry name" value="Thioredoxin_H-type-like"/>
</dbReference>
<accession>A0ABX1N306</accession>
<dbReference type="PANTHER" id="PTHR10438">
    <property type="entry name" value="THIOREDOXIN"/>
    <property type="match status" value="1"/>
</dbReference>
<dbReference type="Proteomes" id="UP000601990">
    <property type="component" value="Unassembled WGS sequence"/>
</dbReference>
<protein>
    <submittedName>
        <fullName evidence="2">Thioredoxin</fullName>
    </submittedName>
</protein>
<dbReference type="InterPro" id="IPR013766">
    <property type="entry name" value="Thioredoxin_domain"/>
</dbReference>
<sequence length="113" mass="12281">MTTNTANTAYSATAPERAEIDALQEPAVVEFGANWCGYCQAAQSLIATAFARHPRVRHIRVEDGKGRKLGRSFGVKLWPTLIFLKEGKEVARLVRPANADAIAEALGRIDTDA</sequence>
<dbReference type="PANTHER" id="PTHR10438:SF468">
    <property type="entry name" value="THIOREDOXIN-1-RELATED"/>
    <property type="match status" value="1"/>
</dbReference>
<proteinExistence type="predicted"/>
<dbReference type="CDD" id="cd02947">
    <property type="entry name" value="TRX_family"/>
    <property type="match status" value="1"/>
</dbReference>
<comment type="caution">
    <text evidence="2">The sequence shown here is derived from an EMBL/GenBank/DDBJ whole genome shotgun (WGS) entry which is preliminary data.</text>
</comment>
<dbReference type="InterPro" id="IPR036249">
    <property type="entry name" value="Thioredoxin-like_sf"/>
</dbReference>
<organism evidence="2 3">
    <name type="scientific">Aromatoleum buckelii</name>
    <dbReference type="NCBI Taxonomy" id="200254"/>
    <lineage>
        <taxon>Bacteria</taxon>
        <taxon>Pseudomonadati</taxon>
        <taxon>Pseudomonadota</taxon>
        <taxon>Betaproteobacteria</taxon>
        <taxon>Rhodocyclales</taxon>
        <taxon>Rhodocyclaceae</taxon>
        <taxon>Aromatoleum</taxon>
    </lineage>
</organism>
<dbReference type="PROSITE" id="PS51352">
    <property type="entry name" value="THIOREDOXIN_2"/>
    <property type="match status" value="1"/>
</dbReference>
<evidence type="ECO:0000313" key="2">
    <source>
        <dbReference type="EMBL" id="NMF93637.1"/>
    </source>
</evidence>